<dbReference type="EMBL" id="HBGW01056942">
    <property type="protein sequence ID" value="CAD9595875.1"/>
    <property type="molecule type" value="Transcribed_RNA"/>
</dbReference>
<accession>A0A7S2L4U7</accession>
<name>A0A7S2L4U7_9DINO</name>
<evidence type="ECO:0000259" key="2">
    <source>
        <dbReference type="Pfam" id="PF03372"/>
    </source>
</evidence>
<dbReference type="GO" id="GO:0000175">
    <property type="term" value="F:3'-5'-RNA exonuclease activity"/>
    <property type="evidence" value="ECO:0007669"/>
    <property type="project" value="TreeGrafter"/>
</dbReference>
<gene>
    <name evidence="3" type="ORF">BRAN1462_LOCUS36180</name>
</gene>
<dbReference type="Gene3D" id="3.60.10.10">
    <property type="entry name" value="Endonuclease/exonuclease/phosphatase"/>
    <property type="match status" value="1"/>
</dbReference>
<protein>
    <recommendedName>
        <fullName evidence="2">Endonuclease/exonuclease/phosphatase domain-containing protein</fullName>
    </recommendedName>
</protein>
<dbReference type="InterPro" id="IPR005135">
    <property type="entry name" value="Endo/exonuclease/phosphatase"/>
</dbReference>
<dbReference type="InterPro" id="IPR036691">
    <property type="entry name" value="Endo/exonu/phosph_ase_sf"/>
</dbReference>
<dbReference type="PANTHER" id="PTHR12121">
    <property type="entry name" value="CARBON CATABOLITE REPRESSOR PROTEIN 4"/>
    <property type="match status" value="1"/>
</dbReference>
<proteinExistence type="predicted"/>
<dbReference type="AlphaFoldDB" id="A0A7S2L4U7"/>
<dbReference type="InterPro" id="IPR050410">
    <property type="entry name" value="CCR4/nocturin_mRNA_transcr"/>
</dbReference>
<evidence type="ECO:0000313" key="3">
    <source>
        <dbReference type="EMBL" id="CAD9595875.1"/>
    </source>
</evidence>
<feature type="region of interest" description="Disordered" evidence="1">
    <location>
        <begin position="377"/>
        <end position="396"/>
    </location>
</feature>
<sequence length="490" mass="53703">MHAGAVIALQEVEAPWWKGSADWLRMPGGLAEVFNGNGYAWKWQAGGGANVFMGVMLAWPKARFEGDVHYTDLAAMVPQGGDASFELARKKTRNGKERPLHNNVLVGNLWEKGTGQRMTVATCHMPVLWKTVEERRAQTILLNIAVGALQHKARSAPAVLLGDFNFKPDSAQYALAARGYAHALEHHSATLEPLQVLAGAFGRPQRMRSAYRECFGDEPAFTNHAQVKLNDPFIGTLDYIWMSIGVAAEDCLLLPKNSKGPLPDKEEGSDHVPVVAMLVIGVPQKEGATSLAGLEDGMATSGDSDIARRFEELVWRWEFETTLKYKRQLAKKTGVDEFVPSLSTGSSEGTSPKDILPQENAMPSKQVPFTARVAEKTSFEDKVPQQSAGRSKGTDLKAGVAGKKTISEENVMLQFAKLDKCTFSKNHAAGKETRNVPKQSVILSKGTLFMARLARKQTTSEEYAHQQTAMLSKGTLFKERAGRNTSSFEE</sequence>
<evidence type="ECO:0000256" key="1">
    <source>
        <dbReference type="SAM" id="MobiDB-lite"/>
    </source>
</evidence>
<dbReference type="Pfam" id="PF03372">
    <property type="entry name" value="Exo_endo_phos"/>
    <property type="match status" value="1"/>
</dbReference>
<organism evidence="3">
    <name type="scientific">Zooxanthella nutricula</name>
    <dbReference type="NCBI Taxonomy" id="1333877"/>
    <lineage>
        <taxon>Eukaryota</taxon>
        <taxon>Sar</taxon>
        <taxon>Alveolata</taxon>
        <taxon>Dinophyceae</taxon>
        <taxon>Peridiniales</taxon>
        <taxon>Peridiniales incertae sedis</taxon>
        <taxon>Zooxanthella</taxon>
    </lineage>
</organism>
<reference evidence="3" key="1">
    <citation type="submission" date="2021-01" db="EMBL/GenBank/DDBJ databases">
        <authorList>
            <person name="Corre E."/>
            <person name="Pelletier E."/>
            <person name="Niang G."/>
            <person name="Scheremetjew M."/>
            <person name="Finn R."/>
            <person name="Kale V."/>
            <person name="Holt S."/>
            <person name="Cochrane G."/>
            <person name="Meng A."/>
            <person name="Brown T."/>
            <person name="Cohen L."/>
        </authorList>
    </citation>
    <scope>NUCLEOTIDE SEQUENCE</scope>
    <source>
        <strain evidence="3">RCC3387</strain>
    </source>
</reference>
<feature type="domain" description="Endonuclease/exonuclease/phosphatase" evidence="2">
    <location>
        <begin position="6"/>
        <end position="271"/>
    </location>
</feature>
<dbReference type="SUPFAM" id="SSF56219">
    <property type="entry name" value="DNase I-like"/>
    <property type="match status" value="1"/>
</dbReference>
<dbReference type="PANTHER" id="PTHR12121:SF101">
    <property type="entry name" value="ENDONUCLEASE_EXONUCLEASE_PHOSPHATASE DOMAIN-CONTAINING PROTEIN"/>
    <property type="match status" value="1"/>
</dbReference>